<keyword evidence="2" id="KW-0472">Membrane</keyword>
<dbReference type="EMBL" id="JNBR01000027">
    <property type="protein sequence ID" value="OQS00659.1"/>
    <property type="molecule type" value="Genomic_DNA"/>
</dbReference>
<keyword evidence="2" id="KW-0812">Transmembrane</keyword>
<evidence type="ECO:0000313" key="5">
    <source>
        <dbReference type="Proteomes" id="UP000243579"/>
    </source>
</evidence>
<dbReference type="Pfam" id="PF03577">
    <property type="entry name" value="Peptidase_C69"/>
    <property type="match status" value="1"/>
</dbReference>
<gene>
    <name evidence="4" type="ORF">ACHHYP_02904</name>
</gene>
<keyword evidence="3" id="KW-0732">Signal</keyword>
<feature type="signal peptide" evidence="3">
    <location>
        <begin position="1"/>
        <end position="20"/>
    </location>
</feature>
<dbReference type="STRING" id="1202772.A0A1V9ZRQ0"/>
<feature type="chain" id="PRO_5012054244" evidence="3">
    <location>
        <begin position="21"/>
        <end position="632"/>
    </location>
</feature>
<dbReference type="PANTHER" id="PTHR12994">
    <property type="entry name" value="SECERNIN"/>
    <property type="match status" value="1"/>
</dbReference>
<comment type="similarity">
    <text evidence="1">Belongs to the peptidase C69 family. Secernin subfamily.</text>
</comment>
<reference evidence="4 5" key="1">
    <citation type="journal article" date="2014" name="Genome Biol. Evol.">
        <title>The secreted proteins of Achlya hypogyna and Thraustotheca clavata identify the ancestral oomycete secretome and reveal gene acquisitions by horizontal gene transfer.</title>
        <authorList>
            <person name="Misner I."/>
            <person name="Blouin N."/>
            <person name="Leonard G."/>
            <person name="Richards T.A."/>
            <person name="Lane C.E."/>
        </authorList>
    </citation>
    <scope>NUCLEOTIDE SEQUENCE [LARGE SCALE GENOMIC DNA]</scope>
    <source>
        <strain evidence="4 5">ATCC 48635</strain>
    </source>
</reference>
<protein>
    <submittedName>
        <fullName evidence="4">Peptidase</fullName>
    </submittedName>
</protein>
<keyword evidence="2" id="KW-1133">Transmembrane helix</keyword>
<organism evidence="4 5">
    <name type="scientific">Achlya hypogyna</name>
    <name type="common">Oomycete</name>
    <name type="synonym">Protoachlya hypogyna</name>
    <dbReference type="NCBI Taxonomy" id="1202772"/>
    <lineage>
        <taxon>Eukaryota</taxon>
        <taxon>Sar</taxon>
        <taxon>Stramenopiles</taxon>
        <taxon>Oomycota</taxon>
        <taxon>Saprolegniomycetes</taxon>
        <taxon>Saprolegniales</taxon>
        <taxon>Achlyaceae</taxon>
        <taxon>Achlya</taxon>
    </lineage>
</organism>
<dbReference type="PANTHER" id="PTHR12994:SF17">
    <property type="entry name" value="LD30995P"/>
    <property type="match status" value="1"/>
</dbReference>
<dbReference type="Proteomes" id="UP000243579">
    <property type="component" value="Unassembled WGS sequence"/>
</dbReference>
<comment type="caution">
    <text evidence="4">The sequence shown here is derived from an EMBL/GenBank/DDBJ whole genome shotgun (WGS) entry which is preliminary data.</text>
</comment>
<dbReference type="GO" id="GO:0006508">
    <property type="term" value="P:proteolysis"/>
    <property type="evidence" value="ECO:0007669"/>
    <property type="project" value="InterPro"/>
</dbReference>
<dbReference type="AlphaFoldDB" id="A0A1V9ZRQ0"/>
<name>A0A1V9ZRQ0_ACHHY</name>
<evidence type="ECO:0000256" key="2">
    <source>
        <dbReference type="SAM" id="Phobius"/>
    </source>
</evidence>
<dbReference type="GO" id="GO:0016805">
    <property type="term" value="F:dipeptidase activity"/>
    <property type="evidence" value="ECO:0007669"/>
    <property type="project" value="InterPro"/>
</dbReference>
<keyword evidence="5" id="KW-1185">Reference proteome</keyword>
<evidence type="ECO:0000256" key="3">
    <source>
        <dbReference type="SAM" id="SignalP"/>
    </source>
</evidence>
<dbReference type="OrthoDB" id="5175656at2759"/>
<accession>A0A1V9ZRQ0</accession>
<dbReference type="InterPro" id="IPR005322">
    <property type="entry name" value="Peptidase_C69"/>
</dbReference>
<evidence type="ECO:0000313" key="4">
    <source>
        <dbReference type="EMBL" id="OQS00659.1"/>
    </source>
</evidence>
<sequence length="632" mass="69634">MVALLCLILVSMVTMASSTADDWDRCTTIAVGKNASTTGAPMTTHASDCSTCDFRLGKVPAKTHGSNATRDIVTFRLEYPRYVGDGRGDTYMLKNVDTSVYNWTASPIMGSIPQVPKTYAYLSGLYAIMNEHQVSMGECTCSGRLISVPISAGGKALFDIAELSHVAMERATTAREAIALMGELAETYGYYGAVWEGPMAYFESGETLTVADTNEVWVFHIHPDDTGASAVWVAQRVPDGDIAVVANQFIIQHVNLSDTDNFMGSKNMVDVAVRAQLYDPVLNGSFNFARVYSHPLIPDQYYATRRQWRVLTMANRHLELSPVTDTYALDYPFSTPVSSLISPATLMAFQRDHYEGSAFDLTQGPAAGPYGNPDRYDINGNGNMTKATALTGHFERAISIFRASYSFVAVPDPINSFMGTLWFGQYAPHATSYVPVYAHVDRVPAAMAHGSLHRYEMTKSMYWAFAVVGNWMTRFYLFIAPIVRSVQSDLESSHLAHQPAVATATQALGENVTAIAAYLQKQTDAAANATHVRFIRLFGELVTRFHDGYEMRNITAAPAIVMSSVFYPEWWLRRVGYFDKIQMTPWSAPPSATSATIVYAFVALALVVCGSVGFFIGVKFYMRQKKGYVSIL</sequence>
<evidence type="ECO:0000256" key="1">
    <source>
        <dbReference type="ARBA" id="ARBA00005705"/>
    </source>
</evidence>
<dbReference type="GO" id="GO:0070004">
    <property type="term" value="F:cysteine-type exopeptidase activity"/>
    <property type="evidence" value="ECO:0007669"/>
    <property type="project" value="InterPro"/>
</dbReference>
<feature type="transmembrane region" description="Helical" evidence="2">
    <location>
        <begin position="592"/>
        <end position="616"/>
    </location>
</feature>
<proteinExistence type="inferred from homology"/>